<dbReference type="InterPro" id="IPR004864">
    <property type="entry name" value="LEA_2"/>
</dbReference>
<dbReference type="SUPFAM" id="SSF117070">
    <property type="entry name" value="LEA14-like"/>
    <property type="match status" value="1"/>
</dbReference>
<evidence type="ECO:0000313" key="3">
    <source>
        <dbReference type="EMBL" id="MCF7220679.1"/>
    </source>
</evidence>
<feature type="region of interest" description="Disordered" evidence="1">
    <location>
        <begin position="1"/>
        <end position="25"/>
    </location>
</feature>
<dbReference type="InterPro" id="IPR013990">
    <property type="entry name" value="WHy-dom"/>
</dbReference>
<dbReference type="RefSeq" id="WP_237053032.1">
    <property type="nucleotide sequence ID" value="NZ_JAKJPO010000001.1"/>
</dbReference>
<name>A0ABS9HNW6_9GAMM</name>
<dbReference type="Gene3D" id="2.60.40.1820">
    <property type="match status" value="1"/>
</dbReference>
<evidence type="ECO:0000259" key="2">
    <source>
        <dbReference type="SMART" id="SM00769"/>
    </source>
</evidence>
<feature type="domain" description="Water stress and hypersensitive response" evidence="2">
    <location>
        <begin position="60"/>
        <end position="180"/>
    </location>
</feature>
<reference evidence="3 4" key="1">
    <citation type="submission" date="2022-01" db="EMBL/GenBank/DDBJ databases">
        <title>Lysobacter chinensis sp. nov., a bacterium isolated from cow dung compost.</title>
        <authorList>
            <person name="Liu Y."/>
        </authorList>
    </citation>
    <scope>NUCLEOTIDE SEQUENCE [LARGE SCALE GENOMIC DNA]</scope>
    <source>
        <strain evidence="3 4">TLK-CK17</strain>
    </source>
</reference>
<evidence type="ECO:0000313" key="4">
    <source>
        <dbReference type="Proteomes" id="UP001430796"/>
    </source>
</evidence>
<protein>
    <submittedName>
        <fullName evidence="3">LEA type 2 family protein</fullName>
    </submittedName>
</protein>
<evidence type="ECO:0000256" key="1">
    <source>
        <dbReference type="SAM" id="MobiDB-lite"/>
    </source>
</evidence>
<comment type="caution">
    <text evidence="3">The sequence shown here is derived from an EMBL/GenBank/DDBJ whole genome shotgun (WGS) entry which is preliminary data.</text>
</comment>
<dbReference type="Pfam" id="PF03168">
    <property type="entry name" value="LEA_2"/>
    <property type="match status" value="1"/>
</dbReference>
<dbReference type="Proteomes" id="UP001430796">
    <property type="component" value="Unassembled WGS sequence"/>
</dbReference>
<dbReference type="EMBL" id="JAKJPO010000001">
    <property type="protein sequence ID" value="MCF7220679.1"/>
    <property type="molecule type" value="Genomic_DNA"/>
</dbReference>
<sequence length="189" mass="19733">MIPHRPASVAPTAYDPRTAPRPGRHAPSALPAWIATLLLATVAALSAGCASLPHHDPLSIDVAGIETLPGEGMELRLAVKLRVQNPNDSAIDYRGAALQMSLNGRRLATGVSDVAGTVPRYGETVLTIPVTVSALDVARQVAALADGDGGADWHYRIEGKLEGGLFGTRRFGDSGTLDLSRELGPSDGR</sequence>
<reference evidence="3 4" key="3">
    <citation type="submission" date="2022-01" db="EMBL/GenBank/DDBJ databases">
        <authorList>
            <person name="Zhou L.Y."/>
        </authorList>
    </citation>
    <scope>NUCLEOTIDE SEQUENCE [LARGE SCALE GENOMIC DNA]</scope>
    <source>
        <strain evidence="3 4">TLK-CK17</strain>
    </source>
</reference>
<accession>A0ABS9HNW6</accession>
<proteinExistence type="predicted"/>
<reference evidence="4" key="2">
    <citation type="submission" date="2022-01" db="EMBL/GenBank/DDBJ databases">
        <title>Lysobacter chinensis sp. nov., a bacterium isolated from cow dung compost.</title>
        <authorList>
            <person name="Zhou L.Y."/>
        </authorList>
    </citation>
    <scope>NUCLEOTIDE SEQUENCE [LARGE SCALE GENOMIC DNA]</scope>
    <source>
        <strain evidence="4">TLK-CK17</strain>
    </source>
</reference>
<keyword evidence="4" id="KW-1185">Reference proteome</keyword>
<gene>
    <name evidence="3" type="ORF">L3V18_02585</name>
</gene>
<organism evidence="3 4">
    <name type="scientific">Marilutibacter chinensis</name>
    <dbReference type="NCBI Taxonomy" id="2912247"/>
    <lineage>
        <taxon>Bacteria</taxon>
        <taxon>Pseudomonadati</taxon>
        <taxon>Pseudomonadota</taxon>
        <taxon>Gammaproteobacteria</taxon>
        <taxon>Lysobacterales</taxon>
        <taxon>Lysobacteraceae</taxon>
        <taxon>Marilutibacter</taxon>
    </lineage>
</organism>
<dbReference type="SMART" id="SM00769">
    <property type="entry name" value="WHy"/>
    <property type="match status" value="1"/>
</dbReference>